<keyword evidence="1" id="KW-0449">Lipoprotein</keyword>
<dbReference type="Proteomes" id="UP001517247">
    <property type="component" value="Unassembled WGS sequence"/>
</dbReference>
<dbReference type="InterPro" id="IPR020018">
    <property type="entry name" value="Motility-assoc_lipoprot_GldH"/>
</dbReference>
<comment type="caution">
    <text evidence="1">The sequence shown here is derived from an EMBL/GenBank/DDBJ whole genome shotgun (WGS) entry which is preliminary data.</text>
</comment>
<reference evidence="1 2" key="1">
    <citation type="submission" date="2024-12" db="EMBL/GenBank/DDBJ databases">
        <authorList>
            <person name="Hu S."/>
        </authorList>
    </citation>
    <scope>NUCLEOTIDE SEQUENCE [LARGE SCALE GENOMIC DNA]</scope>
    <source>
        <strain evidence="1 2">THG-T11</strain>
    </source>
</reference>
<dbReference type="RefSeq" id="WP_138722132.1">
    <property type="nucleotide sequence ID" value="NZ_SSHJ02000005.1"/>
</dbReference>
<evidence type="ECO:0000313" key="2">
    <source>
        <dbReference type="Proteomes" id="UP001517247"/>
    </source>
</evidence>
<sequence length="192" mass="22326">MNKLFRNKEQRARSKDVPFYVIAKRNDSLLRQFGEAISFAKRKLQLISLACLLFTFSSCNFNTVVDTNQSMEDNQWLYANVAKADFEIKDATKPYQVNFKLRINTEYRYSNLFVLATLKDAKTRKRTRYQFKLAKEDGTWLGKGSGDLYTYSFPLLKNHRFADTGKYSIEIEQNMRDNPLVGISDVGIEVIN</sequence>
<evidence type="ECO:0000313" key="1">
    <source>
        <dbReference type="EMBL" id="MFN0254984.1"/>
    </source>
</evidence>
<protein>
    <submittedName>
        <fullName evidence="1">Gliding motility lipoprotein GldH</fullName>
    </submittedName>
</protein>
<dbReference type="Pfam" id="PF14109">
    <property type="entry name" value="GldH_lipo"/>
    <property type="match status" value="1"/>
</dbReference>
<accession>A0ABW9J384</accession>
<proteinExistence type="predicted"/>
<gene>
    <name evidence="1" type="ORF">E6A44_005330</name>
</gene>
<keyword evidence="2" id="KW-1185">Reference proteome</keyword>
<organism evidence="1 2">
    <name type="scientific">Pedobacter ureilyticus</name>
    <dbReference type="NCBI Taxonomy" id="1393051"/>
    <lineage>
        <taxon>Bacteria</taxon>
        <taxon>Pseudomonadati</taxon>
        <taxon>Bacteroidota</taxon>
        <taxon>Sphingobacteriia</taxon>
        <taxon>Sphingobacteriales</taxon>
        <taxon>Sphingobacteriaceae</taxon>
        <taxon>Pedobacter</taxon>
    </lineage>
</organism>
<dbReference type="EMBL" id="SSHJ02000005">
    <property type="protein sequence ID" value="MFN0254984.1"/>
    <property type="molecule type" value="Genomic_DNA"/>
</dbReference>
<name>A0ABW9J384_9SPHI</name>
<dbReference type="NCBIfam" id="TIGR03511">
    <property type="entry name" value="GldH_lipo"/>
    <property type="match status" value="1"/>
</dbReference>